<dbReference type="Proteomes" id="UP000476176">
    <property type="component" value="Unassembled WGS sequence"/>
</dbReference>
<dbReference type="EMBL" id="QXGA01002356">
    <property type="protein sequence ID" value="KAE9099225.1"/>
    <property type="molecule type" value="Genomic_DNA"/>
</dbReference>
<evidence type="ECO:0000313" key="15">
    <source>
        <dbReference type="Proteomes" id="UP000460718"/>
    </source>
</evidence>
<evidence type="ECO:0000313" key="5">
    <source>
        <dbReference type="EMBL" id="KAE9176847.1"/>
    </source>
</evidence>
<dbReference type="Proteomes" id="UP000441208">
    <property type="component" value="Unassembled WGS sequence"/>
</dbReference>
<dbReference type="Proteomes" id="UP000433483">
    <property type="component" value="Unassembled WGS sequence"/>
</dbReference>
<dbReference type="Proteomes" id="UP000460718">
    <property type="component" value="Unassembled WGS sequence"/>
</dbReference>
<evidence type="ECO:0000313" key="7">
    <source>
        <dbReference type="EMBL" id="KAE9257590.1"/>
    </source>
</evidence>
<dbReference type="AlphaFoldDB" id="A0A6A3IHP0"/>
<evidence type="ECO:0000313" key="2">
    <source>
        <dbReference type="EMBL" id="KAE8980035.1"/>
    </source>
</evidence>
<protein>
    <submittedName>
        <fullName evidence="2">Uncharacterized protein</fullName>
    </submittedName>
</protein>
<dbReference type="EMBL" id="QXFZ01000037">
    <property type="protein sequence ID" value="KAE9138149.1"/>
    <property type="molecule type" value="Genomic_DNA"/>
</dbReference>
<evidence type="ECO:0000313" key="6">
    <source>
        <dbReference type="EMBL" id="KAE9186196.1"/>
    </source>
</evidence>
<dbReference type="EMBL" id="QXFW01002293">
    <property type="protein sequence ID" value="KAE8980035.1"/>
    <property type="molecule type" value="Genomic_DNA"/>
</dbReference>
<evidence type="ECO:0000313" key="16">
    <source>
        <dbReference type="Proteomes" id="UP000476176"/>
    </source>
</evidence>
<accession>A0A6A3IHP0</accession>
<evidence type="ECO:0000313" key="9">
    <source>
        <dbReference type="Proteomes" id="UP000429523"/>
    </source>
</evidence>
<proteinExistence type="predicted"/>
<dbReference type="Proteomes" id="UP000429523">
    <property type="component" value="Unassembled WGS sequence"/>
</dbReference>
<dbReference type="EMBL" id="QXGB01002560">
    <property type="protein sequence ID" value="KAE9176847.1"/>
    <property type="molecule type" value="Genomic_DNA"/>
</dbReference>
<dbReference type="EMBL" id="QXGC01002433">
    <property type="protein sequence ID" value="KAE9186196.1"/>
    <property type="molecule type" value="Genomic_DNA"/>
</dbReference>
<dbReference type="Proteomes" id="UP000440367">
    <property type="component" value="Unassembled WGS sequence"/>
</dbReference>
<keyword evidence="10" id="KW-1185">Reference proteome</keyword>
<evidence type="ECO:0000313" key="4">
    <source>
        <dbReference type="EMBL" id="KAE9138149.1"/>
    </source>
</evidence>
<reference evidence="15 16" key="1">
    <citation type="submission" date="2018-09" db="EMBL/GenBank/DDBJ databases">
        <title>Genomic investigation of the strawberry pathogen Phytophthora fragariae indicates pathogenicity is determined by transcriptional variation in three key races.</title>
        <authorList>
            <person name="Adams T.M."/>
            <person name="Armitage A.D."/>
            <person name="Sobczyk M.K."/>
            <person name="Bates H.J."/>
            <person name="Dunwell J.M."/>
            <person name="Nellist C.F."/>
            <person name="Harrison R.J."/>
        </authorList>
    </citation>
    <scope>NUCLEOTIDE SEQUENCE [LARGE SCALE GENOMIC DNA]</scope>
    <source>
        <strain evidence="8 11">A4</strain>
        <strain evidence="7 12">BC-1</strain>
        <strain evidence="6 16">BC-23</strain>
        <strain evidence="5 10">NOV-27</strain>
        <strain evidence="3 13">NOV-5</strain>
        <strain evidence="4 14">NOV-71</strain>
        <strain evidence="1 9">NOV-9</strain>
        <strain evidence="2 15">SCRP245</strain>
    </source>
</reference>
<comment type="caution">
    <text evidence="2">The sequence shown here is derived from an EMBL/GenBank/DDBJ whole genome shotgun (WGS) entry which is preliminary data.</text>
</comment>
<name>A0A6A3IHP0_9STRA</name>
<evidence type="ECO:0000313" key="12">
    <source>
        <dbReference type="Proteomes" id="UP000440367"/>
    </source>
</evidence>
<evidence type="ECO:0000313" key="8">
    <source>
        <dbReference type="EMBL" id="KAE9280913.1"/>
    </source>
</evidence>
<evidence type="ECO:0000313" key="13">
    <source>
        <dbReference type="Proteomes" id="UP000440732"/>
    </source>
</evidence>
<dbReference type="Proteomes" id="UP000440732">
    <property type="component" value="Unassembled WGS sequence"/>
</dbReference>
<evidence type="ECO:0000313" key="1">
    <source>
        <dbReference type="EMBL" id="KAE8925409.1"/>
    </source>
</evidence>
<sequence>MVGTATGQLVLALCRRCSTCTVHCNTLYSVDERALAGCCRCRAAHTPMFSTCIHCILCSTPRRPPCTCCAGGLIQLRLE</sequence>
<evidence type="ECO:0000313" key="14">
    <source>
        <dbReference type="Proteomes" id="UP000441208"/>
    </source>
</evidence>
<dbReference type="EMBL" id="QXGD01000020">
    <property type="protein sequence ID" value="KAE9257590.1"/>
    <property type="molecule type" value="Genomic_DNA"/>
</dbReference>
<dbReference type="EMBL" id="QXGF01002272">
    <property type="protein sequence ID" value="KAE8925409.1"/>
    <property type="molecule type" value="Genomic_DNA"/>
</dbReference>
<evidence type="ECO:0000313" key="10">
    <source>
        <dbReference type="Proteomes" id="UP000433483"/>
    </source>
</evidence>
<evidence type="ECO:0000313" key="11">
    <source>
        <dbReference type="Proteomes" id="UP000437068"/>
    </source>
</evidence>
<dbReference type="EMBL" id="QXGE01002555">
    <property type="protein sequence ID" value="KAE9280913.1"/>
    <property type="molecule type" value="Genomic_DNA"/>
</dbReference>
<gene>
    <name evidence="8" type="ORF">PF001_g24011</name>
    <name evidence="7" type="ORF">PF002_g907</name>
    <name evidence="6" type="ORF">PF004_g23153</name>
    <name evidence="5" type="ORF">PF005_g24748</name>
    <name evidence="3" type="ORF">PF006_g23186</name>
    <name evidence="4" type="ORF">PF007_g1510</name>
    <name evidence="1" type="ORF">PF009_g24383</name>
    <name evidence="2" type="ORF">PF011_g22606</name>
</gene>
<evidence type="ECO:0000313" key="3">
    <source>
        <dbReference type="EMBL" id="KAE9099225.1"/>
    </source>
</evidence>
<organism evidence="2 15">
    <name type="scientific">Phytophthora fragariae</name>
    <dbReference type="NCBI Taxonomy" id="53985"/>
    <lineage>
        <taxon>Eukaryota</taxon>
        <taxon>Sar</taxon>
        <taxon>Stramenopiles</taxon>
        <taxon>Oomycota</taxon>
        <taxon>Peronosporomycetes</taxon>
        <taxon>Peronosporales</taxon>
        <taxon>Peronosporaceae</taxon>
        <taxon>Phytophthora</taxon>
    </lineage>
</organism>
<dbReference type="Proteomes" id="UP000437068">
    <property type="component" value="Unassembled WGS sequence"/>
</dbReference>